<comment type="caution">
    <text evidence="2">The sequence shown here is derived from an EMBL/GenBank/DDBJ whole genome shotgun (WGS) entry which is preliminary data.</text>
</comment>
<dbReference type="RefSeq" id="WP_113937030.1">
    <property type="nucleotide sequence ID" value="NZ_JBNNIN010000007.1"/>
</dbReference>
<evidence type="ECO:0000313" key="2">
    <source>
        <dbReference type="EMBL" id="REF33642.1"/>
    </source>
</evidence>
<reference evidence="2 3" key="1">
    <citation type="submission" date="2018-08" db="EMBL/GenBank/DDBJ databases">
        <title>Freshwater and sediment microbial communities from various areas in North America, analyzing microbe dynamics in response to fracking.</title>
        <authorList>
            <person name="Lamendella R."/>
        </authorList>
    </citation>
    <scope>NUCLEOTIDE SEQUENCE [LARGE SCALE GENOMIC DNA]</scope>
    <source>
        <strain evidence="2 3">DB-1</strain>
    </source>
</reference>
<organism evidence="2 3">
    <name type="scientific">Bacillus mycoides</name>
    <dbReference type="NCBI Taxonomy" id="1405"/>
    <lineage>
        <taxon>Bacteria</taxon>
        <taxon>Bacillati</taxon>
        <taxon>Bacillota</taxon>
        <taxon>Bacilli</taxon>
        <taxon>Bacillales</taxon>
        <taxon>Bacillaceae</taxon>
        <taxon>Bacillus</taxon>
        <taxon>Bacillus cereus group</taxon>
    </lineage>
</organism>
<proteinExistence type="predicted"/>
<feature type="transmembrane region" description="Helical" evidence="1">
    <location>
        <begin position="9"/>
        <end position="29"/>
    </location>
</feature>
<sequence length="145" mass="16699">MRIISLTRFWFVLMVCIILCIGFLLTLNYSNVSKAERKTIPYELLYTKQNNIPYSSSTQNEKKVIKGMLITEASSYENLLQIAETIKDQYKNKDVDEITLSIHNENTGSFEEELPYEPISKGIITVTYDSQSFGRTNVTLNKLKL</sequence>
<keyword evidence="1" id="KW-1133">Transmembrane helix</keyword>
<dbReference type="Proteomes" id="UP000256530">
    <property type="component" value="Unassembled WGS sequence"/>
</dbReference>
<evidence type="ECO:0008006" key="4">
    <source>
        <dbReference type="Google" id="ProtNLM"/>
    </source>
</evidence>
<protein>
    <recommendedName>
        <fullName evidence="4">Group-specific protein</fullName>
    </recommendedName>
</protein>
<dbReference type="EMBL" id="QTTY01000012">
    <property type="protein sequence ID" value="REF33642.1"/>
    <property type="molecule type" value="Genomic_DNA"/>
</dbReference>
<evidence type="ECO:0000313" key="3">
    <source>
        <dbReference type="Proteomes" id="UP000256530"/>
    </source>
</evidence>
<gene>
    <name evidence="2" type="ORF">DET55_11280</name>
</gene>
<keyword evidence="1" id="KW-0472">Membrane</keyword>
<keyword evidence="1" id="KW-0812">Transmembrane</keyword>
<name>A0A3D9UVV7_BACMY</name>
<accession>A0A3D9UVV7</accession>
<evidence type="ECO:0000256" key="1">
    <source>
        <dbReference type="SAM" id="Phobius"/>
    </source>
</evidence>
<dbReference type="AlphaFoldDB" id="A0A3D9UVV7"/>